<name>A0A382JUF9_9ZZZZ</name>
<dbReference type="Pfam" id="PF19578">
    <property type="entry name" value="DUF6090"/>
    <property type="match status" value="1"/>
</dbReference>
<keyword evidence="1" id="KW-0472">Membrane</keyword>
<accession>A0A382JUF9</accession>
<dbReference type="AlphaFoldDB" id="A0A382JUF9"/>
<organism evidence="2">
    <name type="scientific">marine metagenome</name>
    <dbReference type="NCBI Taxonomy" id="408172"/>
    <lineage>
        <taxon>unclassified sequences</taxon>
        <taxon>metagenomes</taxon>
        <taxon>ecological metagenomes</taxon>
    </lineage>
</organism>
<gene>
    <name evidence="2" type="ORF">METZ01_LOCUS267055</name>
</gene>
<dbReference type="InterPro" id="IPR045749">
    <property type="entry name" value="DUF6090"/>
</dbReference>
<evidence type="ECO:0000313" key="2">
    <source>
        <dbReference type="EMBL" id="SVC14201.1"/>
    </source>
</evidence>
<keyword evidence="1" id="KW-0812">Transmembrane</keyword>
<keyword evidence="1" id="KW-1133">Transmembrane helix</keyword>
<feature type="transmembrane region" description="Helical" evidence="1">
    <location>
        <begin position="21"/>
        <end position="42"/>
    </location>
</feature>
<protein>
    <submittedName>
        <fullName evidence="2">Uncharacterized protein</fullName>
    </submittedName>
</protein>
<proteinExistence type="predicted"/>
<sequence length="243" mass="28654">MGYGDVNMIINEKFKGNWKDYLKYAVGEILLVVFGILIALQINNWNEDRKERIHEIELINLLITDLNDRKAENISDRESGLSMINHFVSVLDYWKKNNDLDTLKIKRVLRSLADDSWYYHNETPTYKRLSNSSLWEKIPDSLATEINYVYYSRFTRIKVRFDTSREYAFTCKVNYLRPNGLIDLKQSSVALKNKILKNPEKFISYLELFIVNVERLNSSFQSSENSIEKVVQKLHKYKNSISS</sequence>
<dbReference type="EMBL" id="UINC01075730">
    <property type="protein sequence ID" value="SVC14201.1"/>
    <property type="molecule type" value="Genomic_DNA"/>
</dbReference>
<reference evidence="2" key="1">
    <citation type="submission" date="2018-05" db="EMBL/GenBank/DDBJ databases">
        <authorList>
            <person name="Lanie J.A."/>
            <person name="Ng W.-L."/>
            <person name="Kazmierczak K.M."/>
            <person name="Andrzejewski T.M."/>
            <person name="Davidsen T.M."/>
            <person name="Wayne K.J."/>
            <person name="Tettelin H."/>
            <person name="Glass J.I."/>
            <person name="Rusch D."/>
            <person name="Podicherti R."/>
            <person name="Tsui H.-C.T."/>
            <person name="Winkler M.E."/>
        </authorList>
    </citation>
    <scope>NUCLEOTIDE SEQUENCE</scope>
</reference>
<evidence type="ECO:0000256" key="1">
    <source>
        <dbReference type="SAM" id="Phobius"/>
    </source>
</evidence>